<keyword evidence="3" id="KW-1185">Reference proteome</keyword>
<sequence>MKTKVLVSLALVLKCYIILGLRLVQAGTLPKIEDTCNIRANGFAHLKEFSVYHASSTKQMPDISIRIMEIEDMNLEENLNLEENQNLDVVLEPKVGTLFNSEDEAKECYSTYAKSRGFGVVIKFSKKRDNGDVEVHTHATGSDGIIMQVGGTITILLMLLLFDGMMLVFGASFPCFASIPKSF</sequence>
<name>A0A834G643_RHOSS</name>
<evidence type="ECO:0000313" key="3">
    <source>
        <dbReference type="Proteomes" id="UP000626092"/>
    </source>
</evidence>
<keyword evidence="1" id="KW-1133">Transmembrane helix</keyword>
<dbReference type="Proteomes" id="UP000626092">
    <property type="component" value="Unassembled WGS sequence"/>
</dbReference>
<evidence type="ECO:0000256" key="1">
    <source>
        <dbReference type="SAM" id="Phobius"/>
    </source>
</evidence>
<accession>A0A834G643</accession>
<dbReference type="AlphaFoldDB" id="A0A834G643"/>
<keyword evidence="1" id="KW-0472">Membrane</keyword>
<dbReference type="EMBL" id="WJXA01000012">
    <property type="protein sequence ID" value="KAF7124652.1"/>
    <property type="molecule type" value="Genomic_DNA"/>
</dbReference>
<protein>
    <submittedName>
        <fullName evidence="2">Uncharacterized protein</fullName>
    </submittedName>
</protein>
<comment type="caution">
    <text evidence="2">The sequence shown here is derived from an EMBL/GenBank/DDBJ whole genome shotgun (WGS) entry which is preliminary data.</text>
</comment>
<evidence type="ECO:0000313" key="2">
    <source>
        <dbReference type="EMBL" id="KAF7124652.1"/>
    </source>
</evidence>
<proteinExistence type="predicted"/>
<feature type="transmembrane region" description="Helical" evidence="1">
    <location>
        <begin position="155"/>
        <end position="179"/>
    </location>
</feature>
<keyword evidence="1" id="KW-0812">Transmembrane</keyword>
<gene>
    <name evidence="2" type="ORF">RHSIM_Rhsim12G0001300</name>
</gene>
<dbReference type="OrthoDB" id="747268at2759"/>
<organism evidence="2 3">
    <name type="scientific">Rhododendron simsii</name>
    <name type="common">Sims's rhododendron</name>
    <dbReference type="NCBI Taxonomy" id="118357"/>
    <lineage>
        <taxon>Eukaryota</taxon>
        <taxon>Viridiplantae</taxon>
        <taxon>Streptophyta</taxon>
        <taxon>Embryophyta</taxon>
        <taxon>Tracheophyta</taxon>
        <taxon>Spermatophyta</taxon>
        <taxon>Magnoliopsida</taxon>
        <taxon>eudicotyledons</taxon>
        <taxon>Gunneridae</taxon>
        <taxon>Pentapetalae</taxon>
        <taxon>asterids</taxon>
        <taxon>Ericales</taxon>
        <taxon>Ericaceae</taxon>
        <taxon>Ericoideae</taxon>
        <taxon>Rhodoreae</taxon>
        <taxon>Rhododendron</taxon>
    </lineage>
</organism>
<reference evidence="2" key="1">
    <citation type="submission" date="2019-11" db="EMBL/GenBank/DDBJ databases">
        <authorList>
            <person name="Liu Y."/>
            <person name="Hou J."/>
            <person name="Li T.-Q."/>
            <person name="Guan C.-H."/>
            <person name="Wu X."/>
            <person name="Wu H.-Z."/>
            <person name="Ling F."/>
            <person name="Zhang R."/>
            <person name="Shi X.-G."/>
            <person name="Ren J.-P."/>
            <person name="Chen E.-F."/>
            <person name="Sun J.-M."/>
        </authorList>
    </citation>
    <scope>NUCLEOTIDE SEQUENCE</scope>
    <source>
        <strain evidence="2">Adult_tree_wgs_1</strain>
        <tissue evidence="2">Leaves</tissue>
    </source>
</reference>
<dbReference type="PANTHER" id="PTHR46328">
    <property type="entry name" value="FAR-RED IMPAIRED RESPONSIVE (FAR1) FAMILY PROTEIN-RELATED"/>
    <property type="match status" value="1"/>
</dbReference>